<dbReference type="EMBL" id="CP098747">
    <property type="protein sequence ID" value="USG61964.1"/>
    <property type="molecule type" value="Genomic_DNA"/>
</dbReference>
<sequence length="869" mass="96666">MLIFNNKIYQNLFWLTVLLGTVPAAVSATLPPTHWCLNFSDIAALFEIPSVGCFGGSSIAPEFLVKPFTWVYLGLFAAGVFLCFATRKFLAVIALAPLLLLFFSPLTEMSVYPEDHITADYFEPKRQQTASSIEKIVLDVVPAFRTAPATAENQFGALVLATDTAKGNANRYWKAVKSHKKARNSLGAAEEKDKEIAKKLDTAQSAYEKMSRLPFQSKKVKAKLADFKKAIDDFEKRRGSNVQAVKNRIHQYSEARKQYSTDLILSLTQLNVQLDKTLSTAPNQNTRLWTLIISAASLAALLCFAIGSRIRTPQFAAACLIILVVTLNPFSRVEEGGSIAHVFFAFFLSTYPLVLFIVSAVLLRLLVLGVVQNLPILRQMSQRRFLLYSLLTVFLWIPIGLSLAAGLWLSFYVDTRAQDAVYGIECTNDGVGLFECDGPTSDKLVTRGEDSNLELDIYTSVDIAFKNQELQLEDMLAKYRSLAKKSKKQIPEFVETQYVSIFPARQDLINNISSLKPPSCKLHQITCNVIRNVKISILDAYMSIRNRQLRKLNDLTSDLANLSGDAADKQLREIELYLSATLDTIKRGVRNTIADVFWTVRTLNLLANMILLIAAIKSFAYIFGRIAFKNETGHALPIELQNEAPSSSPAPARIRTGFDPEYIFKSANREHYYIKPALSPSGKSQGVAWPQPFKAALRRLFTGTYKMVKVEVVENNKDTISIQTSQGRQFLEWTLQDGERVYFSQGNLAAFSETVGLSTHISLSLTAMAFGRMFFSVAEGPGILILRTYGKPEIYTSPDTARSIDPLRFIGWTDVARFHVNSSSTPWNVYFHSAQMSFSGGGAAIGDVSENGKRGAGAVRFIPPVFIPF</sequence>
<feature type="chain" id="PRO_5045425468" evidence="2">
    <location>
        <begin position="28"/>
        <end position="869"/>
    </location>
</feature>
<dbReference type="Gene3D" id="3.60.160.10">
    <property type="entry name" value="Mitochondrial biogenesis AIM24"/>
    <property type="match status" value="1"/>
</dbReference>
<keyword evidence="4" id="KW-1185">Reference proteome</keyword>
<protein>
    <submittedName>
        <fullName evidence="3">AIM24 family protein</fullName>
    </submittedName>
</protein>
<keyword evidence="1" id="KW-0812">Transmembrane</keyword>
<dbReference type="InterPro" id="IPR016031">
    <property type="entry name" value="Trp_RNA-bd_attenuator-like_dom"/>
</dbReference>
<name>A0ABY4W566_9PROT</name>
<feature type="transmembrane region" description="Helical" evidence="1">
    <location>
        <begin position="343"/>
        <end position="365"/>
    </location>
</feature>
<evidence type="ECO:0000256" key="2">
    <source>
        <dbReference type="SAM" id="SignalP"/>
    </source>
</evidence>
<feature type="transmembrane region" description="Helical" evidence="1">
    <location>
        <begin position="385"/>
        <end position="409"/>
    </location>
</feature>
<keyword evidence="2" id="KW-0732">Signal</keyword>
<evidence type="ECO:0000313" key="3">
    <source>
        <dbReference type="EMBL" id="USG61964.1"/>
    </source>
</evidence>
<dbReference type="Proteomes" id="UP001056291">
    <property type="component" value="Chromosome"/>
</dbReference>
<evidence type="ECO:0000313" key="4">
    <source>
        <dbReference type="Proteomes" id="UP001056291"/>
    </source>
</evidence>
<dbReference type="SUPFAM" id="SSF51219">
    <property type="entry name" value="TRAP-like"/>
    <property type="match status" value="1"/>
</dbReference>
<feature type="transmembrane region" description="Helical" evidence="1">
    <location>
        <begin position="314"/>
        <end position="331"/>
    </location>
</feature>
<dbReference type="Pfam" id="PF01987">
    <property type="entry name" value="AIM24"/>
    <property type="match status" value="1"/>
</dbReference>
<organism evidence="3 4">
    <name type="scientific">Sneathiella marina</name>
    <dbReference type="NCBI Taxonomy" id="2950108"/>
    <lineage>
        <taxon>Bacteria</taxon>
        <taxon>Pseudomonadati</taxon>
        <taxon>Pseudomonadota</taxon>
        <taxon>Alphaproteobacteria</taxon>
        <taxon>Sneathiellales</taxon>
        <taxon>Sneathiellaceae</taxon>
        <taxon>Sneathiella</taxon>
    </lineage>
</organism>
<feature type="transmembrane region" description="Helical" evidence="1">
    <location>
        <begin position="67"/>
        <end position="84"/>
    </location>
</feature>
<proteinExistence type="predicted"/>
<keyword evidence="1" id="KW-0472">Membrane</keyword>
<accession>A0ABY4W566</accession>
<dbReference type="InterPro" id="IPR036983">
    <property type="entry name" value="AIM24_sf"/>
</dbReference>
<dbReference type="RefSeq" id="WP_251935433.1">
    <property type="nucleotide sequence ID" value="NZ_CP098747.1"/>
</dbReference>
<feature type="transmembrane region" description="Helical" evidence="1">
    <location>
        <begin position="288"/>
        <end position="307"/>
    </location>
</feature>
<feature type="transmembrane region" description="Helical" evidence="1">
    <location>
        <begin position="89"/>
        <end position="106"/>
    </location>
</feature>
<keyword evidence="1" id="KW-1133">Transmembrane helix</keyword>
<feature type="signal peptide" evidence="2">
    <location>
        <begin position="1"/>
        <end position="27"/>
    </location>
</feature>
<reference evidence="3" key="1">
    <citation type="submission" date="2022-06" db="EMBL/GenBank/DDBJ databases">
        <title>Sneathiella actinostolidae sp. nov., isolated from a sea anemonein the Western Pacific Ocean.</title>
        <authorList>
            <person name="Wei M.J."/>
        </authorList>
    </citation>
    <scope>NUCLEOTIDE SEQUENCE</scope>
    <source>
        <strain evidence="3">PHK-P5</strain>
    </source>
</reference>
<gene>
    <name evidence="3" type="ORF">NBZ79_03120</name>
</gene>
<evidence type="ECO:0000256" key="1">
    <source>
        <dbReference type="SAM" id="Phobius"/>
    </source>
</evidence>
<dbReference type="InterPro" id="IPR002838">
    <property type="entry name" value="AIM24"/>
</dbReference>